<evidence type="ECO:0000313" key="5">
    <source>
        <dbReference type="EMBL" id="GJD51199.1"/>
    </source>
</evidence>
<name>A0ABQ4R2V2_9HYPH</name>
<dbReference type="InterPro" id="IPR015815">
    <property type="entry name" value="HIBADH-related"/>
</dbReference>
<dbReference type="Gene3D" id="3.40.50.720">
    <property type="entry name" value="NAD(P)-binding Rossmann-like Domain"/>
    <property type="match status" value="1"/>
</dbReference>
<dbReference type="RefSeq" id="WP_128562799.1">
    <property type="nucleotide sequence ID" value="NZ_BPQH01000012.1"/>
</dbReference>
<dbReference type="Gene3D" id="1.10.1040.10">
    <property type="entry name" value="N-(1-d-carboxylethyl)-l-norvaline Dehydrogenase, domain 2"/>
    <property type="match status" value="1"/>
</dbReference>
<evidence type="ECO:0000313" key="6">
    <source>
        <dbReference type="Proteomes" id="UP001055167"/>
    </source>
</evidence>
<dbReference type="SUPFAM" id="SSF48179">
    <property type="entry name" value="6-phosphogluconate dehydrogenase C-terminal domain-like"/>
    <property type="match status" value="1"/>
</dbReference>
<evidence type="ECO:0000259" key="4">
    <source>
        <dbReference type="Pfam" id="PF14833"/>
    </source>
</evidence>
<reference evidence="5" key="2">
    <citation type="submission" date="2021-08" db="EMBL/GenBank/DDBJ databases">
        <authorList>
            <person name="Tani A."/>
            <person name="Ola A."/>
            <person name="Ogura Y."/>
            <person name="Katsura K."/>
            <person name="Hayashi T."/>
        </authorList>
    </citation>
    <scope>NUCLEOTIDE SEQUENCE</scope>
    <source>
        <strain evidence="5">KCTC 52305</strain>
    </source>
</reference>
<dbReference type="InterPro" id="IPR051265">
    <property type="entry name" value="HIBADH-related_NP60_sf"/>
</dbReference>
<comment type="caution">
    <text evidence="5">The sequence shown here is derived from an EMBL/GenBank/DDBJ whole genome shotgun (WGS) entry which is preliminary data.</text>
</comment>
<organism evidence="5 6">
    <name type="scientific">Methylobacterium crusticola</name>
    <dbReference type="NCBI Taxonomy" id="1697972"/>
    <lineage>
        <taxon>Bacteria</taxon>
        <taxon>Pseudomonadati</taxon>
        <taxon>Pseudomonadota</taxon>
        <taxon>Alphaproteobacteria</taxon>
        <taxon>Hyphomicrobiales</taxon>
        <taxon>Methylobacteriaceae</taxon>
        <taxon>Methylobacterium</taxon>
    </lineage>
</organism>
<feature type="domain" description="3-hydroxyisobutyrate dehydrogenase-like NAD-binding" evidence="4">
    <location>
        <begin position="164"/>
        <end position="275"/>
    </location>
</feature>
<gene>
    <name evidence="5" type="primary">mmsB_1</name>
    <name evidence="5" type="ORF">OPKNFCMD_3951</name>
</gene>
<feature type="domain" description="6-phosphogluconate dehydrogenase NADP-binding" evidence="3">
    <location>
        <begin position="2"/>
        <end position="158"/>
    </location>
</feature>
<keyword evidence="6" id="KW-1185">Reference proteome</keyword>
<dbReference type="PANTHER" id="PTHR43580">
    <property type="entry name" value="OXIDOREDUCTASE GLYR1-RELATED"/>
    <property type="match status" value="1"/>
</dbReference>
<dbReference type="InterPro" id="IPR008927">
    <property type="entry name" value="6-PGluconate_DH-like_C_sf"/>
</dbReference>
<dbReference type="PANTHER" id="PTHR43580:SF2">
    <property type="entry name" value="CYTOKINE-LIKE NUCLEAR FACTOR N-PAC"/>
    <property type="match status" value="1"/>
</dbReference>
<dbReference type="Proteomes" id="UP001055167">
    <property type="component" value="Unassembled WGS sequence"/>
</dbReference>
<evidence type="ECO:0000256" key="1">
    <source>
        <dbReference type="ARBA" id="ARBA00023002"/>
    </source>
</evidence>
<dbReference type="InterPro" id="IPR006115">
    <property type="entry name" value="6PGDH_NADP-bd"/>
</dbReference>
<dbReference type="PIRSF" id="PIRSF000103">
    <property type="entry name" value="HIBADH"/>
    <property type="match status" value="1"/>
</dbReference>
<keyword evidence="2" id="KW-0520">NAD</keyword>
<accession>A0ABQ4R2V2</accession>
<evidence type="ECO:0000259" key="3">
    <source>
        <dbReference type="Pfam" id="PF03446"/>
    </source>
</evidence>
<dbReference type="InterPro" id="IPR029154">
    <property type="entry name" value="HIBADH-like_NADP-bd"/>
</dbReference>
<sequence>MRIAWIGAGKLGAPMARHVVAAGHDVALADTDPARLALVPGARPARDAAGAADGAGLAVTSLPDDRALRAVVLEGGLLARLRPGAVLVDTSTVSPQACEAVRREAEARGVLYLAAPVSGSTATAEAAALTLLASGPAAALEQARPALATFARAIHHVGEGAEARYLKLAVNHFVGSTAQVAAEALTLARRGGVAWDTILDVLGSSAAASPLIAYKLDPLRRRDFAPAFSVAQMRKDMSLCVAAGEAVGVAMPVADLVRAAYARQEADLGALDFFAAVLEAERGAGLGEP</sequence>
<keyword evidence="1" id="KW-0560">Oxidoreductase</keyword>
<proteinExistence type="predicted"/>
<dbReference type="SUPFAM" id="SSF51735">
    <property type="entry name" value="NAD(P)-binding Rossmann-fold domains"/>
    <property type="match status" value="1"/>
</dbReference>
<dbReference type="Pfam" id="PF14833">
    <property type="entry name" value="NAD_binding_11"/>
    <property type="match status" value="1"/>
</dbReference>
<dbReference type="InterPro" id="IPR036291">
    <property type="entry name" value="NAD(P)-bd_dom_sf"/>
</dbReference>
<dbReference type="Pfam" id="PF03446">
    <property type="entry name" value="NAD_binding_2"/>
    <property type="match status" value="1"/>
</dbReference>
<protein>
    <submittedName>
        <fullName evidence="5">3-hydroxyisobutyrate dehydrogenase</fullName>
    </submittedName>
</protein>
<reference evidence="5" key="1">
    <citation type="journal article" date="2021" name="Front. Microbiol.">
        <title>Comprehensive Comparative Genomics and Phenotyping of Methylobacterium Species.</title>
        <authorList>
            <person name="Alessa O."/>
            <person name="Ogura Y."/>
            <person name="Fujitani Y."/>
            <person name="Takami H."/>
            <person name="Hayashi T."/>
            <person name="Sahin N."/>
            <person name="Tani A."/>
        </authorList>
    </citation>
    <scope>NUCLEOTIDE SEQUENCE</scope>
    <source>
        <strain evidence="5">KCTC 52305</strain>
    </source>
</reference>
<evidence type="ECO:0000256" key="2">
    <source>
        <dbReference type="ARBA" id="ARBA00023027"/>
    </source>
</evidence>
<dbReference type="EMBL" id="BPQH01000012">
    <property type="protein sequence ID" value="GJD51199.1"/>
    <property type="molecule type" value="Genomic_DNA"/>
</dbReference>
<dbReference type="InterPro" id="IPR013328">
    <property type="entry name" value="6PGD_dom2"/>
</dbReference>